<protein>
    <recommendedName>
        <fullName evidence="5">FecR protein domain-containing protein</fullName>
    </recommendedName>
</protein>
<keyword evidence="2" id="KW-0472">Membrane</keyword>
<evidence type="ECO:0008006" key="5">
    <source>
        <dbReference type="Google" id="ProtNLM"/>
    </source>
</evidence>
<keyword evidence="2" id="KW-1133">Transmembrane helix</keyword>
<name>A0ABQ3XB16_9ACTN</name>
<feature type="transmembrane region" description="Helical" evidence="2">
    <location>
        <begin position="235"/>
        <end position="259"/>
    </location>
</feature>
<dbReference type="EMBL" id="BOMG01000052">
    <property type="protein sequence ID" value="GID55671.1"/>
    <property type="molecule type" value="Genomic_DNA"/>
</dbReference>
<evidence type="ECO:0000256" key="1">
    <source>
        <dbReference type="SAM" id="MobiDB-lite"/>
    </source>
</evidence>
<gene>
    <name evidence="3" type="ORF">Aco03nite_040750</name>
</gene>
<dbReference type="RefSeq" id="WP_203796947.1">
    <property type="nucleotide sequence ID" value="NZ_BAAAQE010000027.1"/>
</dbReference>
<feature type="region of interest" description="Disordered" evidence="1">
    <location>
        <begin position="436"/>
        <end position="455"/>
    </location>
</feature>
<evidence type="ECO:0000313" key="4">
    <source>
        <dbReference type="Proteomes" id="UP000612282"/>
    </source>
</evidence>
<accession>A0ABQ3XB16</accession>
<comment type="caution">
    <text evidence="3">The sequence shown here is derived from an EMBL/GenBank/DDBJ whole genome shotgun (WGS) entry which is preliminary data.</text>
</comment>
<evidence type="ECO:0000313" key="3">
    <source>
        <dbReference type="EMBL" id="GID55671.1"/>
    </source>
</evidence>
<evidence type="ECO:0000256" key="2">
    <source>
        <dbReference type="SAM" id="Phobius"/>
    </source>
</evidence>
<feature type="compositionally biased region" description="Low complexity" evidence="1">
    <location>
        <begin position="144"/>
        <end position="176"/>
    </location>
</feature>
<organism evidence="3 4">
    <name type="scientific">Actinoplanes couchii</name>
    <dbReference type="NCBI Taxonomy" id="403638"/>
    <lineage>
        <taxon>Bacteria</taxon>
        <taxon>Bacillati</taxon>
        <taxon>Actinomycetota</taxon>
        <taxon>Actinomycetes</taxon>
        <taxon>Micromonosporales</taxon>
        <taxon>Micromonosporaceae</taxon>
        <taxon>Actinoplanes</taxon>
    </lineage>
</organism>
<feature type="compositionally biased region" description="Pro residues" evidence="1">
    <location>
        <begin position="221"/>
        <end position="230"/>
    </location>
</feature>
<feature type="compositionally biased region" description="Basic and acidic residues" evidence="1">
    <location>
        <begin position="21"/>
        <end position="55"/>
    </location>
</feature>
<feature type="compositionally biased region" description="Basic and acidic residues" evidence="1">
    <location>
        <begin position="1"/>
        <end position="10"/>
    </location>
</feature>
<feature type="region of interest" description="Disordered" evidence="1">
    <location>
        <begin position="1"/>
        <end position="232"/>
    </location>
</feature>
<proteinExistence type="predicted"/>
<dbReference type="Proteomes" id="UP000612282">
    <property type="component" value="Unassembled WGS sequence"/>
</dbReference>
<sequence length="480" mass="49138">MPRDSDDTARVRRAGAAEDTGGMRRVSDDTGTLRRLTEEASRRAEDTGSIRRVSDDTGNMPKPRGRAGGGLGSLTAASGAFPARRSTTGNISSFADEDGADTGRRTGRGSLESGTGELRRRAEPASEELPIVRKSGNGTGGADGWSPAASFSPGSPAGAYPSSGGPSGAGVPWPSSTFDAGSPSAAPAPLWTDGNDPSGSWQAPTGAPGQPGGPVVFGDSPQPPAGPPPRRQSRVVTAGMALLGIVALAVVAVTGVIYYSGENSQIAGMLGGGGGNQQVVSGPINDVNIATFELMAATDRVRLRIDDLGDDLYRVSSPEGSGVRPSADVQDERLRVDLNRDAAGSGGEIEVVLSAKVRWTIRFSGYSAERIVDLTQGRIKGIELVGGTRRAEMNLAQATGTVPMRITGGIEELILRAPTGSPVRIKVGGGASSVTAGSKTLKDVPPGSTLTPKDWTSGNRYDVDAVAPVTLLKVETSAPS</sequence>
<reference evidence="3 4" key="1">
    <citation type="submission" date="2021-01" db="EMBL/GenBank/DDBJ databases">
        <title>Whole genome shotgun sequence of Actinoplanes couchii NBRC 106145.</title>
        <authorList>
            <person name="Komaki H."/>
            <person name="Tamura T."/>
        </authorList>
    </citation>
    <scope>NUCLEOTIDE SEQUENCE [LARGE SCALE GENOMIC DNA]</scope>
    <source>
        <strain evidence="3 4">NBRC 106145</strain>
    </source>
</reference>
<keyword evidence="4" id="KW-1185">Reference proteome</keyword>
<keyword evidence="2" id="KW-0812">Transmembrane</keyword>